<dbReference type="InterPro" id="IPR041667">
    <property type="entry name" value="Cupin_8"/>
</dbReference>
<dbReference type="InterPro" id="IPR050910">
    <property type="entry name" value="JMJD6_ArgDemeth/LysHydrox"/>
</dbReference>
<sequence>MAAEAESADKVLRRYKREFLFNELLLVSGNALNSGLSLRDVKNVCRESSCENAKAFDHHLSNRWRLGFKSLMIIVIIFLMCFVIRLPILDGMMKNALGIKCVVPNNYFVWEATRPIADCNMCKGVNGVLILPNITREEFHKYAYSSRPIIVKGAASHWPAKQLFSYNYFKDIFENIDGSYENIEEDCQFLTFKTDFLSLRDVFSMSRRRLLNWKGERPWYIGWSNCYPPVLNEMRKHYSRPHFLPADAEHAHVDYVFMGYQQGAVMHLDYISRLMWQAQLRGHKTWRLNPPPECEAVCSGYSFRVHPGDILLLDTRQWYHDTHIDEGEFSLTVSSEYG</sequence>
<feature type="transmembrane region" description="Helical" evidence="1">
    <location>
        <begin position="66"/>
        <end position="84"/>
    </location>
</feature>
<dbReference type="STRING" id="195883.A0A482X155"/>
<reference evidence="3 4" key="1">
    <citation type="journal article" date="2017" name="Gigascience">
        <title>Genome sequence of the small brown planthopper, Laodelphax striatellus.</title>
        <authorList>
            <person name="Zhu J."/>
            <person name="Jiang F."/>
            <person name="Wang X."/>
            <person name="Yang P."/>
            <person name="Bao Y."/>
            <person name="Zhao W."/>
            <person name="Wang W."/>
            <person name="Lu H."/>
            <person name="Wang Q."/>
            <person name="Cui N."/>
            <person name="Li J."/>
            <person name="Chen X."/>
            <person name="Luo L."/>
            <person name="Yu J."/>
            <person name="Kang L."/>
            <person name="Cui F."/>
        </authorList>
    </citation>
    <scope>NUCLEOTIDE SEQUENCE [LARGE SCALE GENOMIC DNA]</scope>
    <source>
        <strain evidence="3">Lst14</strain>
    </source>
</reference>
<feature type="domain" description="Cupin-like" evidence="2">
    <location>
        <begin position="136"/>
        <end position="295"/>
    </location>
</feature>
<dbReference type="EMBL" id="QKKF02019844">
    <property type="protein sequence ID" value="RZF39595.1"/>
    <property type="molecule type" value="Genomic_DNA"/>
</dbReference>
<dbReference type="SUPFAM" id="SSF51197">
    <property type="entry name" value="Clavaminate synthase-like"/>
    <property type="match status" value="1"/>
</dbReference>
<evidence type="ECO:0000313" key="4">
    <source>
        <dbReference type="Proteomes" id="UP000291343"/>
    </source>
</evidence>
<accession>A0A482X155</accession>
<dbReference type="PANTHER" id="PTHR12480">
    <property type="entry name" value="ARGININE DEMETHYLASE AND LYSYL-HYDROXYLASE JMJD"/>
    <property type="match status" value="1"/>
</dbReference>
<keyword evidence="1" id="KW-0472">Membrane</keyword>
<organism evidence="3 4">
    <name type="scientific">Laodelphax striatellus</name>
    <name type="common">Small brown planthopper</name>
    <name type="synonym">Delphax striatella</name>
    <dbReference type="NCBI Taxonomy" id="195883"/>
    <lineage>
        <taxon>Eukaryota</taxon>
        <taxon>Metazoa</taxon>
        <taxon>Ecdysozoa</taxon>
        <taxon>Arthropoda</taxon>
        <taxon>Hexapoda</taxon>
        <taxon>Insecta</taxon>
        <taxon>Pterygota</taxon>
        <taxon>Neoptera</taxon>
        <taxon>Paraneoptera</taxon>
        <taxon>Hemiptera</taxon>
        <taxon>Auchenorrhyncha</taxon>
        <taxon>Fulgoroidea</taxon>
        <taxon>Delphacidae</taxon>
        <taxon>Criomorphinae</taxon>
        <taxon>Laodelphax</taxon>
    </lineage>
</organism>
<evidence type="ECO:0000256" key="1">
    <source>
        <dbReference type="SAM" id="Phobius"/>
    </source>
</evidence>
<dbReference type="InParanoid" id="A0A482X155"/>
<dbReference type="PANTHER" id="PTHR12480:SF13">
    <property type="entry name" value="LD14533P"/>
    <property type="match status" value="1"/>
</dbReference>
<dbReference type="GO" id="GO:0016706">
    <property type="term" value="F:2-oxoglutarate-dependent dioxygenase activity"/>
    <property type="evidence" value="ECO:0007669"/>
    <property type="project" value="TreeGrafter"/>
</dbReference>
<protein>
    <recommendedName>
        <fullName evidence="2">Cupin-like domain-containing protein</fullName>
    </recommendedName>
</protein>
<dbReference type="Pfam" id="PF13621">
    <property type="entry name" value="Cupin_8"/>
    <property type="match status" value="1"/>
</dbReference>
<dbReference type="SMR" id="A0A482X155"/>
<dbReference type="Gene3D" id="2.60.120.650">
    <property type="entry name" value="Cupin"/>
    <property type="match status" value="1"/>
</dbReference>
<gene>
    <name evidence="3" type="ORF">LSTR_LSTR001116</name>
</gene>
<comment type="caution">
    <text evidence="3">The sequence shown here is derived from an EMBL/GenBank/DDBJ whole genome shotgun (WGS) entry which is preliminary data.</text>
</comment>
<evidence type="ECO:0000313" key="3">
    <source>
        <dbReference type="EMBL" id="RZF39595.1"/>
    </source>
</evidence>
<keyword evidence="1" id="KW-1133">Transmembrane helix</keyword>
<dbReference type="AlphaFoldDB" id="A0A482X155"/>
<name>A0A482X155_LAOST</name>
<evidence type="ECO:0000259" key="2">
    <source>
        <dbReference type="Pfam" id="PF13621"/>
    </source>
</evidence>
<keyword evidence="1" id="KW-0812">Transmembrane</keyword>
<dbReference type="OrthoDB" id="47883at2759"/>
<dbReference type="Proteomes" id="UP000291343">
    <property type="component" value="Unassembled WGS sequence"/>
</dbReference>
<keyword evidence="4" id="KW-1185">Reference proteome</keyword>
<proteinExistence type="predicted"/>
<dbReference type="FunCoup" id="A0A482X155">
    <property type="interactions" value="10"/>
</dbReference>